<reference evidence="5 6" key="1">
    <citation type="submission" date="2016-03" db="EMBL/GenBank/DDBJ databases">
        <title>Acetic acid bacteria sequencing.</title>
        <authorList>
            <person name="Brandt J."/>
            <person name="Jakob F."/>
            <person name="Vogel R.F."/>
        </authorList>
    </citation>
    <scope>NUCLEOTIDE SEQUENCE [LARGE SCALE GENOMIC DNA]</scope>
    <source>
        <strain evidence="5 6">NBRC 101099</strain>
    </source>
</reference>
<dbReference type="PROSITE" id="PS00922">
    <property type="entry name" value="TRANSGLYCOSYLASE"/>
    <property type="match status" value="1"/>
</dbReference>
<dbReference type="EMBL" id="CP014691">
    <property type="protein sequence ID" value="AQS89289.1"/>
    <property type="molecule type" value="Genomic_DNA"/>
</dbReference>
<dbReference type="Pfam" id="PF01464">
    <property type="entry name" value="SLT"/>
    <property type="match status" value="1"/>
</dbReference>
<dbReference type="InterPro" id="IPR008258">
    <property type="entry name" value="Transglycosylase_SLT_dom_1"/>
</dbReference>
<proteinExistence type="inferred from homology"/>
<dbReference type="GO" id="GO:0042597">
    <property type="term" value="C:periplasmic space"/>
    <property type="evidence" value="ECO:0007669"/>
    <property type="project" value="InterPro"/>
</dbReference>
<protein>
    <recommendedName>
        <fullName evidence="4">Transglycosylase SLT domain-containing protein</fullName>
    </recommendedName>
</protein>
<dbReference type="PANTHER" id="PTHR37423:SF2">
    <property type="entry name" value="MEMBRANE-BOUND LYTIC MUREIN TRANSGLYCOSYLASE C"/>
    <property type="match status" value="1"/>
</dbReference>
<sequence length="596" mass="65211">MRARVETWLTLVAPGATASAQDYADFLSQGPHWPERGLMLARYQKQLATIGDTNDLARLCPLLPLTSPLAFQHCAPYLSNTDARARALWIGGIDRPEDENPFLAAFGHAITPIDQWRRFERQEQGRQYTAARRQIARLAVDRQPLARARLAYRLTAADADQTLGSLSAADRADPDLIQAELHALRRADRLGDALALWKAAGTAAQQASPSTTWSNERAALARNLLLAGSPQDALFLADDRTRPPGSRERLEAQFLTGWIKLRYLHDPAGAVPDFTYLLQDRSLITRSRGAYWLGRAHDALGHADTARKAYVLAGTMPTTFYGQLALAALHDHHATLLPGDPAIPDLGTNLAALREPDPGALPRPDLVQAAEWLAGIGDIDHARIFLMMLHAEISDPAGQATLATLSARLGILEPAVFAARAAGRQGVPLFPQGWPRLPALDEKQPDDTLPPGLALGVARQESSFDPHAVSPAQAIGLMQFQAGTARDVARRAGLTGLDTSAQGLRDPQTNMTLGRAYLSQLLSRYGNIVPEALAAYNAGPHRADLWLQADPLPATLTQDDLIDWIEKLPYEETRSYIQRIEESMAIYRWQEEKHAG</sequence>
<evidence type="ECO:0000313" key="5">
    <source>
        <dbReference type="EMBL" id="AQS89289.1"/>
    </source>
</evidence>
<evidence type="ECO:0000256" key="3">
    <source>
        <dbReference type="ARBA" id="ARBA00022729"/>
    </source>
</evidence>
<dbReference type="PANTHER" id="PTHR37423">
    <property type="entry name" value="SOLUBLE LYTIC MUREIN TRANSGLYCOSYLASE-RELATED"/>
    <property type="match status" value="1"/>
</dbReference>
<evidence type="ECO:0000313" key="6">
    <source>
        <dbReference type="Proteomes" id="UP000188604"/>
    </source>
</evidence>
<feature type="domain" description="Transglycosylase SLT" evidence="4">
    <location>
        <begin position="444"/>
        <end position="549"/>
    </location>
</feature>
<organism evidence="5 6">
    <name type="scientific">Neoasaia chiangmaiensis</name>
    <dbReference type="NCBI Taxonomy" id="320497"/>
    <lineage>
        <taxon>Bacteria</taxon>
        <taxon>Pseudomonadati</taxon>
        <taxon>Pseudomonadota</taxon>
        <taxon>Alphaproteobacteria</taxon>
        <taxon>Acetobacterales</taxon>
        <taxon>Acetobacteraceae</taxon>
        <taxon>Neoasaia</taxon>
    </lineage>
</organism>
<comment type="similarity">
    <text evidence="1">Belongs to the transglycosylase Slt family.</text>
</comment>
<name>A0A1U9KU78_9PROT</name>
<dbReference type="Proteomes" id="UP000188604">
    <property type="component" value="Chromosome"/>
</dbReference>
<dbReference type="InterPro" id="IPR023346">
    <property type="entry name" value="Lysozyme-like_dom_sf"/>
</dbReference>
<dbReference type="SUPFAM" id="SSF53955">
    <property type="entry name" value="Lysozyme-like"/>
    <property type="match status" value="1"/>
</dbReference>
<dbReference type="InterPro" id="IPR000189">
    <property type="entry name" value="Transglyc_AS"/>
</dbReference>
<dbReference type="AlphaFoldDB" id="A0A1U9KU78"/>
<accession>A0A1U9KU78</accession>
<evidence type="ECO:0000256" key="2">
    <source>
        <dbReference type="ARBA" id="ARBA00009387"/>
    </source>
</evidence>
<dbReference type="Gene3D" id="1.25.20.10">
    <property type="entry name" value="Bacterial muramidases"/>
    <property type="match status" value="1"/>
</dbReference>
<dbReference type="GO" id="GO:0000270">
    <property type="term" value="P:peptidoglycan metabolic process"/>
    <property type="evidence" value="ECO:0007669"/>
    <property type="project" value="InterPro"/>
</dbReference>
<keyword evidence="3" id="KW-0732">Signal</keyword>
<dbReference type="STRING" id="320497.A0U93_04610"/>
<dbReference type="InterPro" id="IPR008939">
    <property type="entry name" value="Lytic_TGlycosylase_superhlx_U"/>
</dbReference>
<dbReference type="CDD" id="cd13401">
    <property type="entry name" value="Slt70-like"/>
    <property type="match status" value="1"/>
</dbReference>
<evidence type="ECO:0000256" key="1">
    <source>
        <dbReference type="ARBA" id="ARBA00007734"/>
    </source>
</evidence>
<dbReference type="GO" id="GO:0008933">
    <property type="term" value="F:peptidoglycan lytic transglycosylase activity"/>
    <property type="evidence" value="ECO:0007669"/>
    <property type="project" value="InterPro"/>
</dbReference>
<gene>
    <name evidence="5" type="ORF">A0U93_04610</name>
</gene>
<dbReference type="Gene3D" id="1.10.530.10">
    <property type="match status" value="1"/>
</dbReference>
<comment type="similarity">
    <text evidence="2">Belongs to the virb1 family.</text>
</comment>
<evidence type="ECO:0000259" key="4">
    <source>
        <dbReference type="Pfam" id="PF01464"/>
    </source>
</evidence>
<dbReference type="SUPFAM" id="SSF48435">
    <property type="entry name" value="Bacterial muramidases"/>
    <property type="match status" value="1"/>
</dbReference>
<keyword evidence="6" id="KW-1185">Reference proteome</keyword>
<dbReference type="GO" id="GO:0016020">
    <property type="term" value="C:membrane"/>
    <property type="evidence" value="ECO:0007669"/>
    <property type="project" value="InterPro"/>
</dbReference>
<dbReference type="GO" id="GO:0004553">
    <property type="term" value="F:hydrolase activity, hydrolyzing O-glycosyl compounds"/>
    <property type="evidence" value="ECO:0007669"/>
    <property type="project" value="InterPro"/>
</dbReference>
<dbReference type="KEGG" id="nch:A0U93_04610"/>